<dbReference type="NCBIfam" id="TIGR01686">
    <property type="entry name" value="FkbH"/>
    <property type="match status" value="1"/>
</dbReference>
<comment type="caution">
    <text evidence="2">The sequence shown here is derived from an EMBL/GenBank/DDBJ whole genome shotgun (WGS) entry which is preliminary data.</text>
</comment>
<dbReference type="InterPro" id="IPR036514">
    <property type="entry name" value="SGNH_hydro_sf"/>
</dbReference>
<dbReference type="InterPro" id="IPR010037">
    <property type="entry name" value="FkbH_domain"/>
</dbReference>
<dbReference type="InterPro" id="IPR036412">
    <property type="entry name" value="HAD-like_sf"/>
</dbReference>
<feature type="domain" description="BF1531-like N-terminal" evidence="1">
    <location>
        <begin position="22"/>
        <end position="216"/>
    </location>
</feature>
<dbReference type="NCBIfam" id="TIGR01681">
    <property type="entry name" value="HAD-SF-IIIC"/>
    <property type="match status" value="1"/>
</dbReference>
<name>A0A3S3YZ81_9SPHI</name>
<dbReference type="Proteomes" id="UP000286701">
    <property type="component" value="Unassembled WGS sequence"/>
</dbReference>
<dbReference type="InterPro" id="IPR010033">
    <property type="entry name" value="HAD_SF_ppase_IIIC"/>
</dbReference>
<dbReference type="Pfam" id="PF21211">
    <property type="entry name" value="FkbH_N"/>
    <property type="match status" value="1"/>
</dbReference>
<gene>
    <name evidence="2" type="ORF">EPL05_18290</name>
</gene>
<evidence type="ECO:0000259" key="1">
    <source>
        <dbReference type="Pfam" id="PF21211"/>
    </source>
</evidence>
<dbReference type="Gene3D" id="3.40.50.1000">
    <property type="entry name" value="HAD superfamily/HAD-like"/>
    <property type="match status" value="1"/>
</dbReference>
<dbReference type="SUPFAM" id="SSF56784">
    <property type="entry name" value="HAD-like"/>
    <property type="match status" value="1"/>
</dbReference>
<sequence length="573" mass="65079">MKDFANLKRNLKKDASALKPIKVALLGDTATQFLAKAIQGAGYEYGYNLQLWEADFNQVERQVADPSSELHEYDAEVVIIFQSSHKLLGKYNKFKANHTAFAADELNGIKALYDTLASVNPKVKLIYYNYTEIDDNVFGNYANKVTSSFLFQLRKLNVLLMEYAAEVSNFHICDISSVQNLVGKAAFFQPSVYINSEMVLSLEVLAPIAYKTLGIISALQGKFNKCVILDLDNTTWGGIIGDDGIENIQIGALGIGKAFSEFQYWVKKLKNRGIIVAVCSKNTESIAIEPFEKHPDMVLKMEDIAVFVANWENKVDNIRKIQGILNIGFDSMVFLDDNPFERNMVRENIPQLTVPELPEDPAEYLEYLYTLNIFETVSFTEDDATRTKQYQVEAQRATLFEKFTNEDDFLQNLAMVSVVEPFTKFNTPRVAQLSQRSNQFNLRTVRYTEADLETLAASPDHFTFSFTLEDKFGNNGLICVLILQQESEDLLFIDTWLMSCRVLKRGMENFTLNTVANFAQQKGYKYLKGGYIATPKNGMVADHYSKLGFEPDGDNWLLNLTQYQNKKSFIDKK</sequence>
<keyword evidence="3" id="KW-1185">Reference proteome</keyword>
<dbReference type="RefSeq" id="WP_128535432.1">
    <property type="nucleotide sequence ID" value="NZ_SBIW01000008.1"/>
</dbReference>
<dbReference type="Gene3D" id="3.40.50.1110">
    <property type="entry name" value="SGNH hydrolase"/>
    <property type="match status" value="1"/>
</dbReference>
<dbReference type="EMBL" id="SBIW01000008">
    <property type="protein sequence ID" value="RWY49360.1"/>
    <property type="molecule type" value="Genomic_DNA"/>
</dbReference>
<dbReference type="GO" id="GO:0016788">
    <property type="term" value="F:hydrolase activity, acting on ester bonds"/>
    <property type="evidence" value="ECO:0007669"/>
    <property type="project" value="UniProtKB-ARBA"/>
</dbReference>
<accession>A0A3S3YZ81</accession>
<dbReference type="InterPro" id="IPR023214">
    <property type="entry name" value="HAD_sf"/>
</dbReference>
<evidence type="ECO:0000313" key="3">
    <source>
        <dbReference type="Proteomes" id="UP000286701"/>
    </source>
</evidence>
<dbReference type="AlphaFoldDB" id="A0A3S3YZ81"/>
<dbReference type="OrthoDB" id="323926at2"/>
<proteinExistence type="predicted"/>
<evidence type="ECO:0000313" key="2">
    <source>
        <dbReference type="EMBL" id="RWY49360.1"/>
    </source>
</evidence>
<reference evidence="2 3" key="1">
    <citation type="submission" date="2019-01" db="EMBL/GenBank/DDBJ databases">
        <title>Mucilaginibacter antarcticum sp. nov., isolated from antarctic soil.</title>
        <authorList>
            <person name="Yan Y.-Q."/>
            <person name="Du Z.-J."/>
        </authorList>
    </citation>
    <scope>NUCLEOTIDE SEQUENCE [LARGE SCALE GENOMIC DNA]</scope>
    <source>
        <strain evidence="2 3">F01003</strain>
    </source>
</reference>
<dbReference type="InterPro" id="IPR049369">
    <property type="entry name" value="BF1531-like_N"/>
</dbReference>
<organism evidence="2 3">
    <name type="scientific">Mucilaginibacter gilvus</name>
    <dbReference type="NCBI Taxonomy" id="2305909"/>
    <lineage>
        <taxon>Bacteria</taxon>
        <taxon>Pseudomonadati</taxon>
        <taxon>Bacteroidota</taxon>
        <taxon>Sphingobacteriia</taxon>
        <taxon>Sphingobacteriales</taxon>
        <taxon>Sphingobacteriaceae</taxon>
        <taxon>Mucilaginibacter</taxon>
    </lineage>
</organism>
<protein>
    <submittedName>
        <fullName evidence="2">HAD-IIIC family phosphatase</fullName>
    </submittedName>
</protein>